<comment type="subcellular location">
    <subcellularLocation>
        <location evidence="1">Cell junction</location>
        <location evidence="1">Focal adhesion</location>
    </subcellularLocation>
    <subcellularLocation>
        <location evidence="2">Cytoplasm</location>
    </subcellularLocation>
</comment>
<keyword evidence="4" id="KW-0963">Cytoplasm</keyword>
<keyword evidence="14" id="KW-1185">Reference proteome</keyword>
<dbReference type="Pfam" id="PF00778">
    <property type="entry name" value="DIX"/>
    <property type="match status" value="1"/>
</dbReference>
<feature type="compositionally biased region" description="Basic and acidic residues" evidence="11">
    <location>
        <begin position="306"/>
        <end position="318"/>
    </location>
</feature>
<keyword evidence="6" id="KW-0965">Cell junction</keyword>
<proteinExistence type="inferred from homology"/>
<dbReference type="GO" id="GO:0060070">
    <property type="term" value="P:canonical Wnt signaling pathway"/>
    <property type="evidence" value="ECO:0007669"/>
    <property type="project" value="TreeGrafter"/>
</dbReference>
<dbReference type="InterPro" id="IPR015506">
    <property type="entry name" value="Dsh/Dvl-rel"/>
</dbReference>
<dbReference type="PANTHER" id="PTHR10878">
    <property type="entry name" value="SEGMENT POLARITY PROTEIN DISHEVELLED"/>
    <property type="match status" value="1"/>
</dbReference>
<feature type="domain" description="DIX" evidence="12">
    <location>
        <begin position="353"/>
        <end position="435"/>
    </location>
</feature>
<dbReference type="FunFam" id="2.40.240.130:FF:000003">
    <property type="entry name" value="Dixin isoform 1"/>
    <property type="match status" value="1"/>
</dbReference>
<keyword evidence="7 10" id="KW-0175">Coiled coil</keyword>
<keyword evidence="5 9" id="KW-0879">Wnt signaling pathway</keyword>
<organism evidence="13 14">
    <name type="scientific">Cyprinus carpio</name>
    <name type="common">Common carp</name>
    <dbReference type="NCBI Taxonomy" id="7962"/>
    <lineage>
        <taxon>Eukaryota</taxon>
        <taxon>Metazoa</taxon>
        <taxon>Chordata</taxon>
        <taxon>Craniata</taxon>
        <taxon>Vertebrata</taxon>
        <taxon>Euteleostomi</taxon>
        <taxon>Actinopterygii</taxon>
        <taxon>Neopterygii</taxon>
        <taxon>Teleostei</taxon>
        <taxon>Ostariophysi</taxon>
        <taxon>Cypriniformes</taxon>
        <taxon>Cyprinidae</taxon>
        <taxon>Cyprininae</taxon>
        <taxon>Cyprinus</taxon>
    </lineage>
</organism>
<dbReference type="Gene3D" id="2.40.240.130">
    <property type="match status" value="1"/>
</dbReference>
<dbReference type="InterPro" id="IPR038207">
    <property type="entry name" value="DIX_dom_sf"/>
</dbReference>
<feature type="region of interest" description="Disordered" evidence="11">
    <location>
        <begin position="43"/>
        <end position="78"/>
    </location>
</feature>
<dbReference type="InterPro" id="IPR001158">
    <property type="entry name" value="DIX"/>
</dbReference>
<feature type="compositionally biased region" description="Low complexity" evidence="11">
    <location>
        <begin position="335"/>
        <end position="348"/>
    </location>
</feature>
<evidence type="ECO:0000313" key="14">
    <source>
        <dbReference type="Proteomes" id="UP000694427"/>
    </source>
</evidence>
<evidence type="ECO:0000256" key="3">
    <source>
        <dbReference type="ARBA" id="ARBA00022473"/>
    </source>
</evidence>
<dbReference type="GO" id="GO:0005829">
    <property type="term" value="C:cytosol"/>
    <property type="evidence" value="ECO:0007669"/>
    <property type="project" value="TreeGrafter"/>
</dbReference>
<evidence type="ECO:0000256" key="10">
    <source>
        <dbReference type="SAM" id="Coils"/>
    </source>
</evidence>
<gene>
    <name evidence="13" type="primary">LOC109103146</name>
</gene>
<evidence type="ECO:0000256" key="8">
    <source>
        <dbReference type="ARBA" id="ARBA00060765"/>
    </source>
</evidence>
<dbReference type="Proteomes" id="UP000694427">
    <property type="component" value="Unplaced"/>
</dbReference>
<dbReference type="SUPFAM" id="SSF54236">
    <property type="entry name" value="Ubiquitin-like"/>
    <property type="match status" value="1"/>
</dbReference>
<feature type="region of interest" description="Disordered" evidence="11">
    <location>
        <begin position="306"/>
        <end position="348"/>
    </location>
</feature>
<dbReference type="PANTHER" id="PTHR10878:SF38">
    <property type="entry name" value="DIXIN-A"/>
    <property type="match status" value="1"/>
</dbReference>
<accession>A0A8C1R127</accession>
<evidence type="ECO:0000256" key="9">
    <source>
        <dbReference type="PROSITE-ProRule" id="PRU00069"/>
    </source>
</evidence>
<reference evidence="13" key="1">
    <citation type="submission" date="2025-08" db="UniProtKB">
        <authorList>
            <consortium name="Ensembl"/>
        </authorList>
    </citation>
    <scope>IDENTIFICATION</scope>
</reference>
<evidence type="ECO:0000256" key="7">
    <source>
        <dbReference type="ARBA" id="ARBA00023054"/>
    </source>
</evidence>
<evidence type="ECO:0000259" key="12">
    <source>
        <dbReference type="PROSITE" id="PS50841"/>
    </source>
</evidence>
<dbReference type="Ensembl" id="ENSCCRT00010088122.1">
    <property type="protein sequence ID" value="ENSCCRP00010079434.1"/>
    <property type="gene ID" value="ENSCCRG00010034712.1"/>
</dbReference>
<dbReference type="AlphaFoldDB" id="A0A8C1R127"/>
<keyword evidence="3" id="KW-0217">Developmental protein</keyword>
<comment type="similarity">
    <text evidence="8">Belongs to the DIXDC1 family.</text>
</comment>
<dbReference type="GO" id="GO:0005925">
    <property type="term" value="C:focal adhesion"/>
    <property type="evidence" value="ECO:0007669"/>
    <property type="project" value="UniProtKB-SubCell"/>
</dbReference>
<evidence type="ECO:0000256" key="5">
    <source>
        <dbReference type="ARBA" id="ARBA00022687"/>
    </source>
</evidence>
<evidence type="ECO:0000256" key="4">
    <source>
        <dbReference type="ARBA" id="ARBA00022490"/>
    </source>
</evidence>
<dbReference type="SMART" id="SM00021">
    <property type="entry name" value="DAX"/>
    <property type="match status" value="1"/>
</dbReference>
<dbReference type="InterPro" id="IPR029071">
    <property type="entry name" value="Ubiquitin-like_domsf"/>
</dbReference>
<evidence type="ECO:0000256" key="11">
    <source>
        <dbReference type="SAM" id="MobiDB-lite"/>
    </source>
</evidence>
<reference evidence="13" key="2">
    <citation type="submission" date="2025-09" db="UniProtKB">
        <authorList>
            <consortium name="Ensembl"/>
        </authorList>
    </citation>
    <scope>IDENTIFICATION</scope>
</reference>
<evidence type="ECO:0000256" key="1">
    <source>
        <dbReference type="ARBA" id="ARBA00004246"/>
    </source>
</evidence>
<evidence type="ECO:0000313" key="13">
    <source>
        <dbReference type="Ensembl" id="ENSCCRP00010079434.1"/>
    </source>
</evidence>
<dbReference type="PROSITE" id="PS50841">
    <property type="entry name" value="DIX"/>
    <property type="match status" value="1"/>
</dbReference>
<evidence type="ECO:0000256" key="2">
    <source>
        <dbReference type="ARBA" id="ARBA00004496"/>
    </source>
</evidence>
<feature type="coiled-coil region" evidence="10">
    <location>
        <begin position="138"/>
        <end position="214"/>
    </location>
</feature>
<name>A0A8C1R127_CYPCA</name>
<sequence>MVIFLTDSMQQLSSLSSSSPAHTPKEEYIIAKSEDSGELVCNHTEQPQSLEDVVKSSATEPSPGPEHAGKEESSTWEEQLCAQQEHLEKEMQETRKMMTRLQALLLHGSLPEDEQTSTLSFGESTSSEQQLILIRSRLDQSMEESLDLKRELLRYKQEARNLQAIKDALQQRMSVQEDSVLQLKQELLRSSMAREELEGQNVELERKLSEQNRLLSEYKVGKFILIMLSMLESIYCSLIIFSCENNGYSHMMDTSSAVFQHRMRDELQLVRDALRSLRDSFSSHDPQHHTLDMLEQGVASLVDRLHTTENKKRQERKSSTRSPGRKANHTDRESWPSSSKMAHSHSSPVLSAAASTKVLYYTDRSLTPFLVNIPKRLGEVTLQDFKAAVDRHGGFRYHFKSQDPEFGTVKEEVFQDDAVIPGWEGKIVAWVEEDHGEGR</sequence>
<protein>
    <submittedName>
        <fullName evidence="13">Dixin-A-like</fullName>
    </submittedName>
</protein>
<evidence type="ECO:0000256" key="6">
    <source>
        <dbReference type="ARBA" id="ARBA00022949"/>
    </source>
</evidence>